<sequence>MTQVSIYRWDFARSNCLGLDLAAALIQRCVDYSVNEYSFKNGSLRTANCEYLLHRTDFIFFATFPKRTFNSHSRTFLGLKAVVSFKG</sequence>
<evidence type="ECO:0000313" key="1">
    <source>
        <dbReference type="EMBL" id="KAI5341437.1"/>
    </source>
</evidence>
<organism evidence="1 2">
    <name type="scientific">Prunus dulcis</name>
    <name type="common">Almond</name>
    <name type="synonym">Amygdalus dulcis</name>
    <dbReference type="NCBI Taxonomy" id="3755"/>
    <lineage>
        <taxon>Eukaryota</taxon>
        <taxon>Viridiplantae</taxon>
        <taxon>Streptophyta</taxon>
        <taxon>Embryophyta</taxon>
        <taxon>Tracheophyta</taxon>
        <taxon>Spermatophyta</taxon>
        <taxon>Magnoliopsida</taxon>
        <taxon>eudicotyledons</taxon>
        <taxon>Gunneridae</taxon>
        <taxon>Pentapetalae</taxon>
        <taxon>rosids</taxon>
        <taxon>fabids</taxon>
        <taxon>Rosales</taxon>
        <taxon>Rosaceae</taxon>
        <taxon>Amygdaloideae</taxon>
        <taxon>Amygdaleae</taxon>
        <taxon>Prunus</taxon>
    </lineage>
</organism>
<proteinExistence type="predicted"/>
<protein>
    <submittedName>
        <fullName evidence="1">Uncharacterized protein</fullName>
    </submittedName>
</protein>
<keyword evidence="2" id="KW-1185">Reference proteome</keyword>
<evidence type="ECO:0000313" key="2">
    <source>
        <dbReference type="Proteomes" id="UP001054821"/>
    </source>
</evidence>
<comment type="caution">
    <text evidence="1">The sequence shown here is derived from an EMBL/GenBank/DDBJ whole genome shotgun (WGS) entry which is preliminary data.</text>
</comment>
<reference evidence="1 2" key="1">
    <citation type="journal article" date="2022" name="G3 (Bethesda)">
        <title>Whole-genome sequence and methylome profiling of the almond [Prunus dulcis (Mill.) D.A. Webb] cultivar 'Nonpareil'.</title>
        <authorList>
            <person name="D'Amico-Willman K.M."/>
            <person name="Ouma W.Z."/>
            <person name="Meulia T."/>
            <person name="Sideli G.M."/>
            <person name="Gradziel T.M."/>
            <person name="Fresnedo-Ramirez J."/>
        </authorList>
    </citation>
    <scope>NUCLEOTIDE SEQUENCE [LARGE SCALE GENOMIC DNA]</scope>
    <source>
        <strain evidence="1">Clone GOH B32 T37-40</strain>
    </source>
</reference>
<gene>
    <name evidence="1" type="ORF">L3X38_020711</name>
</gene>
<dbReference type="Proteomes" id="UP001054821">
    <property type="component" value="Chromosome 3"/>
</dbReference>
<accession>A0AAD4ZC83</accession>
<dbReference type="EMBL" id="JAJFAZ020000003">
    <property type="protein sequence ID" value="KAI5341437.1"/>
    <property type="molecule type" value="Genomic_DNA"/>
</dbReference>
<name>A0AAD4ZC83_PRUDU</name>
<dbReference type="AlphaFoldDB" id="A0AAD4ZC83"/>